<dbReference type="InterPro" id="IPR007110">
    <property type="entry name" value="Ig-like_dom"/>
</dbReference>
<protein>
    <submittedName>
        <fullName evidence="3">Uncharacterized LOC102211864</fullName>
    </submittedName>
</protein>
<dbReference type="AlphaFoldDB" id="A0A3B4GX26"/>
<evidence type="ECO:0000313" key="3">
    <source>
        <dbReference type="Ensembl" id="ENSPNYP00000027500.1"/>
    </source>
</evidence>
<dbReference type="PROSITE" id="PS50835">
    <property type="entry name" value="IG_LIKE"/>
    <property type="match status" value="1"/>
</dbReference>
<dbReference type="STRING" id="303518.ENSPNYP00000027500"/>
<reference evidence="3" key="1">
    <citation type="submission" date="2023-09" db="UniProtKB">
        <authorList>
            <consortium name="Ensembl"/>
        </authorList>
    </citation>
    <scope>IDENTIFICATION</scope>
</reference>
<name>A0A3B4GX26_9CICH</name>
<dbReference type="SUPFAM" id="SSF48726">
    <property type="entry name" value="Immunoglobulin"/>
    <property type="match status" value="1"/>
</dbReference>
<dbReference type="Gene3D" id="2.60.40.10">
    <property type="entry name" value="Immunoglobulins"/>
    <property type="match status" value="1"/>
</dbReference>
<keyword evidence="1" id="KW-0812">Transmembrane</keyword>
<feature type="transmembrane region" description="Helical" evidence="1">
    <location>
        <begin position="168"/>
        <end position="189"/>
    </location>
</feature>
<dbReference type="InterPro" id="IPR036179">
    <property type="entry name" value="Ig-like_dom_sf"/>
</dbReference>
<dbReference type="CDD" id="cd00099">
    <property type="entry name" value="IgV"/>
    <property type="match status" value="1"/>
</dbReference>
<dbReference type="InterPro" id="IPR013783">
    <property type="entry name" value="Ig-like_fold"/>
</dbReference>
<dbReference type="GeneTree" id="ENSGT01140000282715"/>
<keyword evidence="1" id="KW-1133">Transmembrane helix</keyword>
<feature type="domain" description="Ig-like" evidence="2">
    <location>
        <begin position="30"/>
        <end position="123"/>
    </location>
</feature>
<feature type="transmembrane region" description="Helical" evidence="1">
    <location>
        <begin position="22"/>
        <end position="41"/>
    </location>
</feature>
<sequence>MNYILKSLGCCFVLWKFVFYEYLLIVSGWISVSLAQFYTVAVEPGQEIKLQCSNFSSFATHIFWFRLADRLNASRISFMPTANSRATFYDGFQDTKFKMTSNTSVLFLEIKQLDPSDSGLYFCGELHMGRPSVFTATYLKVQGKIAEYPICATFFVVDILLADGLTNLSTVILGSLTVFLLLVIIGLVVSIRKLHTGIYVFEFKLKLQRLTFNPLRLSDAMNYAALSFHTRTNMRRPAPQRELEPNVLYAATR</sequence>
<proteinExistence type="predicted"/>
<evidence type="ECO:0000256" key="1">
    <source>
        <dbReference type="SAM" id="Phobius"/>
    </source>
</evidence>
<evidence type="ECO:0000259" key="2">
    <source>
        <dbReference type="PROSITE" id="PS50835"/>
    </source>
</evidence>
<dbReference type="SMART" id="SM00409">
    <property type="entry name" value="IG"/>
    <property type="match status" value="1"/>
</dbReference>
<dbReference type="InterPro" id="IPR013106">
    <property type="entry name" value="Ig_V-set"/>
</dbReference>
<dbReference type="Ensembl" id="ENSPNYT00000028169.1">
    <property type="protein sequence ID" value="ENSPNYP00000027500.1"/>
    <property type="gene ID" value="ENSPNYG00000020702.1"/>
</dbReference>
<dbReference type="InterPro" id="IPR003599">
    <property type="entry name" value="Ig_sub"/>
</dbReference>
<dbReference type="Pfam" id="PF07686">
    <property type="entry name" value="V-set"/>
    <property type="match status" value="1"/>
</dbReference>
<organism evidence="3">
    <name type="scientific">Pundamilia nyererei</name>
    <dbReference type="NCBI Taxonomy" id="303518"/>
    <lineage>
        <taxon>Eukaryota</taxon>
        <taxon>Metazoa</taxon>
        <taxon>Chordata</taxon>
        <taxon>Craniata</taxon>
        <taxon>Vertebrata</taxon>
        <taxon>Euteleostomi</taxon>
        <taxon>Actinopterygii</taxon>
        <taxon>Neopterygii</taxon>
        <taxon>Teleostei</taxon>
        <taxon>Neoteleostei</taxon>
        <taxon>Acanthomorphata</taxon>
        <taxon>Ovalentaria</taxon>
        <taxon>Cichlomorphae</taxon>
        <taxon>Cichliformes</taxon>
        <taxon>Cichlidae</taxon>
        <taxon>African cichlids</taxon>
        <taxon>Pseudocrenilabrinae</taxon>
        <taxon>Haplochromini</taxon>
        <taxon>Pundamilia</taxon>
    </lineage>
</organism>
<accession>A0A3B4GX26</accession>
<keyword evidence="1" id="KW-0472">Membrane</keyword>